<proteinExistence type="inferred from homology"/>
<comment type="caution">
    <text evidence="4">The sequence shown here is derived from an EMBL/GenBank/DDBJ whole genome shotgun (WGS) entry which is preliminary data.</text>
</comment>
<reference evidence="4" key="1">
    <citation type="submission" date="2020-10" db="EMBL/GenBank/DDBJ databases">
        <title>Ca. Dormibacterota MAGs.</title>
        <authorList>
            <person name="Montgomery K."/>
        </authorList>
    </citation>
    <scope>NUCLEOTIDE SEQUENCE [LARGE SCALE GENOMIC DNA]</scope>
    <source>
        <strain evidence="4">SC8812_S17_10</strain>
    </source>
</reference>
<sequence>MSEQASVALVTGGSRGIGRAFVLEAVRRGYRVVFSYRSRREEAENTAAAAGRLGGEAIPVQADLEDFDAVATLAVAARGAGAVALLVNNAGLGEEYRLEQLTRRDWERSIAVNLTAPTFLIKELRDQLVARRGSIMNVSSDGGVAGSLHGAPYGATKAGLVGLTKTVARELAPHVRCNAIAPGPVATEMWFAVDPETQKQVTEREVLLKRIATPEDIASAGLDIASWPDATGIVVVLDGGRIM</sequence>
<comment type="similarity">
    <text evidence="1 3">Belongs to the short-chain dehydrogenases/reductases (SDR) family.</text>
</comment>
<dbReference type="GO" id="GO:0032787">
    <property type="term" value="P:monocarboxylic acid metabolic process"/>
    <property type="evidence" value="ECO:0007669"/>
    <property type="project" value="UniProtKB-ARBA"/>
</dbReference>
<evidence type="ECO:0000313" key="4">
    <source>
        <dbReference type="EMBL" id="MBJ7598236.1"/>
    </source>
</evidence>
<dbReference type="GO" id="GO:0016491">
    <property type="term" value="F:oxidoreductase activity"/>
    <property type="evidence" value="ECO:0007669"/>
    <property type="project" value="UniProtKB-KW"/>
</dbReference>
<evidence type="ECO:0000256" key="3">
    <source>
        <dbReference type="RuleBase" id="RU000363"/>
    </source>
</evidence>
<evidence type="ECO:0000313" key="5">
    <source>
        <dbReference type="Proteomes" id="UP000612893"/>
    </source>
</evidence>
<dbReference type="Gene3D" id="3.40.50.720">
    <property type="entry name" value="NAD(P)-binding Rossmann-like Domain"/>
    <property type="match status" value="1"/>
</dbReference>
<gene>
    <name evidence="4" type="ORF">JF922_09150</name>
</gene>
<dbReference type="PRINTS" id="PR00081">
    <property type="entry name" value="GDHRDH"/>
</dbReference>
<dbReference type="PANTHER" id="PTHR42879:SF2">
    <property type="entry name" value="3-OXOACYL-[ACYL-CARRIER-PROTEIN] REDUCTASE FABG"/>
    <property type="match status" value="1"/>
</dbReference>
<dbReference type="Pfam" id="PF00106">
    <property type="entry name" value="adh_short"/>
    <property type="match status" value="1"/>
</dbReference>
<dbReference type="Proteomes" id="UP000612893">
    <property type="component" value="Unassembled WGS sequence"/>
</dbReference>
<dbReference type="PRINTS" id="PR00080">
    <property type="entry name" value="SDRFAMILY"/>
</dbReference>
<dbReference type="FunFam" id="3.40.50.720:FF:000084">
    <property type="entry name" value="Short-chain dehydrogenase reductase"/>
    <property type="match status" value="1"/>
</dbReference>
<keyword evidence="2" id="KW-0560">Oxidoreductase</keyword>
<dbReference type="InterPro" id="IPR002347">
    <property type="entry name" value="SDR_fam"/>
</dbReference>
<evidence type="ECO:0000256" key="1">
    <source>
        <dbReference type="ARBA" id="ARBA00006484"/>
    </source>
</evidence>
<name>A0A934N753_9BACT</name>
<dbReference type="PANTHER" id="PTHR42879">
    <property type="entry name" value="3-OXOACYL-(ACYL-CARRIER-PROTEIN) REDUCTASE"/>
    <property type="match status" value="1"/>
</dbReference>
<dbReference type="PROSITE" id="PS00061">
    <property type="entry name" value="ADH_SHORT"/>
    <property type="match status" value="1"/>
</dbReference>
<dbReference type="AlphaFoldDB" id="A0A934N753"/>
<dbReference type="InterPro" id="IPR050259">
    <property type="entry name" value="SDR"/>
</dbReference>
<accession>A0A934N753</accession>
<dbReference type="CDD" id="cd05233">
    <property type="entry name" value="SDR_c"/>
    <property type="match status" value="1"/>
</dbReference>
<organism evidence="4 5">
    <name type="scientific">Candidatus Nephthysia bennettiae</name>
    <dbReference type="NCBI Taxonomy" id="3127016"/>
    <lineage>
        <taxon>Bacteria</taxon>
        <taxon>Bacillati</taxon>
        <taxon>Candidatus Dormiibacterota</taxon>
        <taxon>Candidatus Dormibacteria</taxon>
        <taxon>Candidatus Dormibacterales</taxon>
        <taxon>Candidatus Dormibacteraceae</taxon>
        <taxon>Candidatus Nephthysia</taxon>
    </lineage>
</organism>
<dbReference type="SUPFAM" id="SSF51735">
    <property type="entry name" value="NAD(P)-binding Rossmann-fold domains"/>
    <property type="match status" value="1"/>
</dbReference>
<dbReference type="EMBL" id="JAEKNR010000100">
    <property type="protein sequence ID" value="MBJ7598236.1"/>
    <property type="molecule type" value="Genomic_DNA"/>
</dbReference>
<evidence type="ECO:0000256" key="2">
    <source>
        <dbReference type="ARBA" id="ARBA00023002"/>
    </source>
</evidence>
<dbReference type="RefSeq" id="WP_338201072.1">
    <property type="nucleotide sequence ID" value="NZ_JAEKNR010000100.1"/>
</dbReference>
<dbReference type="InterPro" id="IPR020904">
    <property type="entry name" value="Sc_DH/Rdtase_CS"/>
</dbReference>
<keyword evidence="5" id="KW-1185">Reference proteome</keyword>
<protein>
    <submittedName>
        <fullName evidence="4">SDR family oxidoreductase</fullName>
    </submittedName>
</protein>
<dbReference type="InterPro" id="IPR036291">
    <property type="entry name" value="NAD(P)-bd_dom_sf"/>
</dbReference>